<dbReference type="OrthoDB" id="9990723at2"/>
<comment type="caution">
    <text evidence="2">The sequence shown here is derived from an EMBL/GenBank/DDBJ whole genome shotgun (WGS) entry which is preliminary data.</text>
</comment>
<sequence>MTDRRHGPPGERHGPRAALGAADRTLIRAAAIDLMLHLARTLPPPPPRPRPRGKPGAGQT</sequence>
<name>A0A327KJE2_9BRAD</name>
<dbReference type="EMBL" id="NPEU01000136">
    <property type="protein sequence ID" value="RAI38236.1"/>
    <property type="molecule type" value="Genomic_DNA"/>
</dbReference>
<evidence type="ECO:0000313" key="3">
    <source>
        <dbReference type="Proteomes" id="UP000248863"/>
    </source>
</evidence>
<dbReference type="RefSeq" id="WP_111357659.1">
    <property type="nucleotide sequence ID" value="NZ_NHSK01000132.1"/>
</dbReference>
<dbReference type="Proteomes" id="UP000248863">
    <property type="component" value="Unassembled WGS sequence"/>
</dbReference>
<reference evidence="2 3" key="1">
    <citation type="submission" date="2017-07" db="EMBL/GenBank/DDBJ databases">
        <title>Draft Genome Sequences of Select Purple Nonsulfur Bacteria.</title>
        <authorList>
            <person name="Lasarre B."/>
            <person name="Mckinlay J.B."/>
        </authorList>
    </citation>
    <scope>NUCLEOTIDE SEQUENCE [LARGE SCALE GENOMIC DNA]</scope>
    <source>
        <strain evidence="2 3">DSM 11907</strain>
    </source>
</reference>
<protein>
    <submittedName>
        <fullName evidence="2">Uncharacterized protein</fullName>
    </submittedName>
</protein>
<feature type="region of interest" description="Disordered" evidence="1">
    <location>
        <begin position="38"/>
        <end position="60"/>
    </location>
</feature>
<organism evidence="2 3">
    <name type="scientific">Rhodoplanes elegans</name>
    <dbReference type="NCBI Taxonomy" id="29408"/>
    <lineage>
        <taxon>Bacteria</taxon>
        <taxon>Pseudomonadati</taxon>
        <taxon>Pseudomonadota</taxon>
        <taxon>Alphaproteobacteria</taxon>
        <taxon>Hyphomicrobiales</taxon>
        <taxon>Nitrobacteraceae</taxon>
        <taxon>Rhodoplanes</taxon>
    </lineage>
</organism>
<proteinExistence type="predicted"/>
<accession>A0A327KJE2</accession>
<gene>
    <name evidence="2" type="ORF">CH338_13340</name>
</gene>
<dbReference type="AlphaFoldDB" id="A0A327KJE2"/>
<evidence type="ECO:0000256" key="1">
    <source>
        <dbReference type="SAM" id="MobiDB-lite"/>
    </source>
</evidence>
<keyword evidence="3" id="KW-1185">Reference proteome</keyword>
<evidence type="ECO:0000313" key="2">
    <source>
        <dbReference type="EMBL" id="RAI38236.1"/>
    </source>
</evidence>